<dbReference type="EMBL" id="JAJSOF020000013">
    <property type="protein sequence ID" value="KAJ4443272.1"/>
    <property type="molecule type" value="Genomic_DNA"/>
</dbReference>
<reference evidence="1 2" key="1">
    <citation type="journal article" date="2022" name="Allergy">
        <title>Genome assembly and annotation of Periplaneta americana reveal a comprehensive cockroach allergen profile.</title>
        <authorList>
            <person name="Wang L."/>
            <person name="Xiong Q."/>
            <person name="Saelim N."/>
            <person name="Wang L."/>
            <person name="Nong W."/>
            <person name="Wan A.T."/>
            <person name="Shi M."/>
            <person name="Liu X."/>
            <person name="Cao Q."/>
            <person name="Hui J.H.L."/>
            <person name="Sookrung N."/>
            <person name="Leung T.F."/>
            <person name="Tungtrongchitr A."/>
            <person name="Tsui S.K.W."/>
        </authorList>
    </citation>
    <scope>NUCLEOTIDE SEQUENCE [LARGE SCALE GENOMIC DNA]</scope>
    <source>
        <strain evidence="1">PWHHKU_190912</strain>
    </source>
</reference>
<evidence type="ECO:0000313" key="1">
    <source>
        <dbReference type="EMBL" id="KAJ4443272.1"/>
    </source>
</evidence>
<gene>
    <name evidence="1" type="ORF">ANN_04940</name>
</gene>
<dbReference type="Proteomes" id="UP001148838">
    <property type="component" value="Unassembled WGS sequence"/>
</dbReference>
<keyword evidence="2" id="KW-1185">Reference proteome</keyword>
<comment type="caution">
    <text evidence="1">The sequence shown here is derived from an EMBL/GenBank/DDBJ whole genome shotgun (WGS) entry which is preliminary data.</text>
</comment>
<evidence type="ECO:0000313" key="2">
    <source>
        <dbReference type="Proteomes" id="UP001148838"/>
    </source>
</evidence>
<organism evidence="1 2">
    <name type="scientific">Periplaneta americana</name>
    <name type="common">American cockroach</name>
    <name type="synonym">Blatta americana</name>
    <dbReference type="NCBI Taxonomy" id="6978"/>
    <lineage>
        <taxon>Eukaryota</taxon>
        <taxon>Metazoa</taxon>
        <taxon>Ecdysozoa</taxon>
        <taxon>Arthropoda</taxon>
        <taxon>Hexapoda</taxon>
        <taxon>Insecta</taxon>
        <taxon>Pterygota</taxon>
        <taxon>Neoptera</taxon>
        <taxon>Polyneoptera</taxon>
        <taxon>Dictyoptera</taxon>
        <taxon>Blattodea</taxon>
        <taxon>Blattoidea</taxon>
        <taxon>Blattidae</taxon>
        <taxon>Blattinae</taxon>
        <taxon>Periplaneta</taxon>
    </lineage>
</organism>
<proteinExistence type="predicted"/>
<name>A0ABQ8TBK4_PERAM</name>
<protein>
    <submittedName>
        <fullName evidence="1">Uncharacterized protein</fullName>
    </submittedName>
</protein>
<accession>A0ABQ8TBK4</accession>
<sequence length="75" mass="8314">MLLEDGFRASNTAIAFTTLKLLVRLLHVVNQETLNTARVGGVPELEPSDMEELLESLAEELSNEDLTELSKSSRK</sequence>